<evidence type="ECO:0000313" key="1">
    <source>
        <dbReference type="EMBL" id="CAG8480651.1"/>
    </source>
</evidence>
<evidence type="ECO:0000313" key="2">
    <source>
        <dbReference type="Proteomes" id="UP000789739"/>
    </source>
</evidence>
<keyword evidence="2" id="KW-1185">Reference proteome</keyword>
<reference evidence="1" key="1">
    <citation type="submission" date="2021-06" db="EMBL/GenBank/DDBJ databases">
        <authorList>
            <person name="Kallberg Y."/>
            <person name="Tangrot J."/>
            <person name="Rosling A."/>
        </authorList>
    </citation>
    <scope>NUCLEOTIDE SEQUENCE</scope>
    <source>
        <strain evidence="1">BR232B</strain>
    </source>
</reference>
<protein>
    <submittedName>
        <fullName evidence="1">2038_t:CDS:1</fullName>
    </submittedName>
</protein>
<gene>
    <name evidence="1" type="ORF">PBRASI_LOCUS1561</name>
</gene>
<sequence>MLGHCIYNETSKLLFWLIKLFGDLFYRNTNGIGVPEHDDIHAQIDLARCYDDGIGVPKDNVILLNSVWRDVM</sequence>
<feature type="non-terminal residue" evidence="1">
    <location>
        <position position="72"/>
    </location>
</feature>
<accession>A0A9N8WEI7</accession>
<feature type="non-terminal residue" evidence="1">
    <location>
        <position position="1"/>
    </location>
</feature>
<comment type="caution">
    <text evidence="1">The sequence shown here is derived from an EMBL/GenBank/DDBJ whole genome shotgun (WGS) entry which is preliminary data.</text>
</comment>
<dbReference type="Proteomes" id="UP000789739">
    <property type="component" value="Unassembled WGS sequence"/>
</dbReference>
<name>A0A9N8WEI7_9GLOM</name>
<dbReference type="AlphaFoldDB" id="A0A9N8WEI7"/>
<organism evidence="1 2">
    <name type="scientific">Paraglomus brasilianum</name>
    <dbReference type="NCBI Taxonomy" id="144538"/>
    <lineage>
        <taxon>Eukaryota</taxon>
        <taxon>Fungi</taxon>
        <taxon>Fungi incertae sedis</taxon>
        <taxon>Mucoromycota</taxon>
        <taxon>Glomeromycotina</taxon>
        <taxon>Glomeromycetes</taxon>
        <taxon>Paraglomerales</taxon>
        <taxon>Paraglomeraceae</taxon>
        <taxon>Paraglomus</taxon>
    </lineage>
</organism>
<proteinExistence type="predicted"/>
<dbReference type="EMBL" id="CAJVPI010000103">
    <property type="protein sequence ID" value="CAG8480651.1"/>
    <property type="molecule type" value="Genomic_DNA"/>
</dbReference>
<dbReference type="OrthoDB" id="272077at2759"/>